<proteinExistence type="predicted"/>
<evidence type="ECO:0008006" key="4">
    <source>
        <dbReference type="Google" id="ProtNLM"/>
    </source>
</evidence>
<accession>A0A9X3LJR0</accession>
<reference evidence="2" key="1">
    <citation type="submission" date="2022-05" db="EMBL/GenBank/DDBJ databases">
        <authorList>
            <person name="Colautti A."/>
            <person name="Iacumin L."/>
        </authorList>
    </citation>
    <scope>NUCLEOTIDE SEQUENCE</scope>
    <source>
        <strain evidence="2">SK 55</strain>
    </source>
</reference>
<dbReference type="EMBL" id="JAMKBJ010000009">
    <property type="protein sequence ID" value="MCZ8537789.1"/>
    <property type="molecule type" value="Genomic_DNA"/>
</dbReference>
<protein>
    <recommendedName>
        <fullName evidence="4">DUF3347 domain-containing protein</fullName>
    </recommendedName>
</protein>
<sequence>MKKLLAILFTASLFFSLGTTASAEELELSVVNALELIESTNEAIDVKIEEGVKAADELQAQYFIDVRKAKSASEFLQLTKTYNANLDVIIDDVYNETLKMSQETIAIAAEAGVQAECSWVLVRFAHRLVWIDPLRVIGIGGH</sequence>
<organism evidence="2 3">
    <name type="scientific">Paenisporosarcina quisquiliarum</name>
    <dbReference type="NCBI Taxonomy" id="365346"/>
    <lineage>
        <taxon>Bacteria</taxon>
        <taxon>Bacillati</taxon>
        <taxon>Bacillota</taxon>
        <taxon>Bacilli</taxon>
        <taxon>Bacillales</taxon>
        <taxon>Caryophanaceae</taxon>
        <taxon>Paenisporosarcina</taxon>
    </lineage>
</organism>
<feature type="signal peptide" evidence="1">
    <location>
        <begin position="1"/>
        <end position="23"/>
    </location>
</feature>
<gene>
    <name evidence="2" type="ORF">M9R32_11400</name>
</gene>
<feature type="chain" id="PRO_5040927586" description="DUF3347 domain-containing protein" evidence="1">
    <location>
        <begin position="24"/>
        <end position="142"/>
    </location>
</feature>
<dbReference type="Proteomes" id="UP001152173">
    <property type="component" value="Unassembled WGS sequence"/>
</dbReference>
<keyword evidence="3" id="KW-1185">Reference proteome</keyword>
<evidence type="ECO:0000313" key="2">
    <source>
        <dbReference type="EMBL" id="MCZ8537789.1"/>
    </source>
</evidence>
<dbReference type="RefSeq" id="WP_269926858.1">
    <property type="nucleotide sequence ID" value="NZ_JAMKBJ010000009.1"/>
</dbReference>
<comment type="caution">
    <text evidence="2">The sequence shown here is derived from an EMBL/GenBank/DDBJ whole genome shotgun (WGS) entry which is preliminary data.</text>
</comment>
<evidence type="ECO:0000256" key="1">
    <source>
        <dbReference type="SAM" id="SignalP"/>
    </source>
</evidence>
<name>A0A9X3LJR0_9BACL</name>
<evidence type="ECO:0000313" key="3">
    <source>
        <dbReference type="Proteomes" id="UP001152173"/>
    </source>
</evidence>
<keyword evidence="1" id="KW-0732">Signal</keyword>
<dbReference type="AlphaFoldDB" id="A0A9X3LJR0"/>